<gene>
    <name evidence="1" type="ORF">CTRU02_212292</name>
</gene>
<dbReference type="EMBL" id="VUJX02000008">
    <property type="protein sequence ID" value="KAL0933329.1"/>
    <property type="molecule type" value="Genomic_DNA"/>
</dbReference>
<reference evidence="1 2" key="1">
    <citation type="journal article" date="2020" name="Phytopathology">
        <title>Genome Sequence Resources of Colletotrichum truncatum, C. plurivorum, C. musicola, and C. sojae: Four Species Pathogenic to Soybean (Glycine max).</title>
        <authorList>
            <person name="Rogerio F."/>
            <person name="Boufleur T.R."/>
            <person name="Ciampi-Guillardi M."/>
            <person name="Sukno S.A."/>
            <person name="Thon M.R."/>
            <person name="Massola Junior N.S."/>
            <person name="Baroncelli R."/>
        </authorList>
    </citation>
    <scope>NUCLEOTIDE SEQUENCE [LARGE SCALE GENOMIC DNA]</scope>
    <source>
        <strain evidence="1 2">CMES1059</strain>
    </source>
</reference>
<name>A0ACC3YN56_COLTU</name>
<evidence type="ECO:0000313" key="1">
    <source>
        <dbReference type="EMBL" id="KAL0933329.1"/>
    </source>
</evidence>
<accession>A0ACC3YN56</accession>
<comment type="caution">
    <text evidence="1">The sequence shown here is derived from an EMBL/GenBank/DDBJ whole genome shotgun (WGS) entry which is preliminary data.</text>
</comment>
<dbReference type="Proteomes" id="UP000805649">
    <property type="component" value="Unassembled WGS sequence"/>
</dbReference>
<organism evidence="1 2">
    <name type="scientific">Colletotrichum truncatum</name>
    <name type="common">Anthracnose fungus</name>
    <name type="synonym">Colletotrichum capsici</name>
    <dbReference type="NCBI Taxonomy" id="5467"/>
    <lineage>
        <taxon>Eukaryota</taxon>
        <taxon>Fungi</taxon>
        <taxon>Dikarya</taxon>
        <taxon>Ascomycota</taxon>
        <taxon>Pezizomycotina</taxon>
        <taxon>Sordariomycetes</taxon>
        <taxon>Hypocreomycetidae</taxon>
        <taxon>Glomerellales</taxon>
        <taxon>Glomerellaceae</taxon>
        <taxon>Colletotrichum</taxon>
        <taxon>Colletotrichum truncatum species complex</taxon>
    </lineage>
</organism>
<protein>
    <submittedName>
        <fullName evidence="1">Uncharacterized protein</fullName>
    </submittedName>
</protein>
<evidence type="ECO:0000313" key="2">
    <source>
        <dbReference type="Proteomes" id="UP000805649"/>
    </source>
</evidence>
<proteinExistence type="predicted"/>
<sequence>MLSQVTPSLLPKASQTQLESAPHPISHSIQATYTGLQGDALELAELFKGANLHIPNLLKVFADWPLATSAHLGKLRDLFNTTLDWIIPDEKRRTALKTADLGRLIAVWYPWSAWPELEALSLLALWLFIWDDEIDVIETDVSKSKKLAQLHYQSSLAYIRRALDVKRTDVIDESLAPTNMALFGRFGDLVRDSMDLRLRERLSTELHAFVAHVAVEQDYRLDCKVPSPGQYKNIRRGTAAVMPVVVLAEYMVRTQVPETLRGSLAFEILSRETTDLIWLINDLYSLPKELADGAVLSIVPVLLHSKSGIWTLDAVVHNIMTEIKSSMERFDSAAKELMEMAVGDVSLEVGADAFITYCRHLVTGVVIWSAQSPRYGMLNCTNNDGTISVQL</sequence>
<keyword evidence="2" id="KW-1185">Reference proteome</keyword>